<proteinExistence type="predicted"/>
<keyword evidence="3" id="KW-1185">Reference proteome</keyword>
<keyword evidence="1" id="KW-0472">Membrane</keyword>
<feature type="transmembrane region" description="Helical" evidence="1">
    <location>
        <begin position="28"/>
        <end position="48"/>
    </location>
</feature>
<dbReference type="HOGENOM" id="CLU_3117274_0_0_6"/>
<gene>
    <name evidence="2" type="ordered locus">EC55989_4842</name>
</gene>
<name>B7LCZ4_ECO55</name>
<evidence type="ECO:0000256" key="1">
    <source>
        <dbReference type="SAM" id="Phobius"/>
    </source>
</evidence>
<evidence type="ECO:0000313" key="2">
    <source>
        <dbReference type="EMBL" id="CAV01845.1"/>
    </source>
</evidence>
<sequence>MLLPVLFSAVRSERIRYQTVLVVNDMTMVTATVGPAVPIHTAMCPLMLKA</sequence>
<organism evidence="2 3">
    <name type="scientific">Escherichia coli (strain 55989 / EAEC)</name>
    <dbReference type="NCBI Taxonomy" id="585055"/>
    <lineage>
        <taxon>Bacteria</taxon>
        <taxon>Pseudomonadati</taxon>
        <taxon>Pseudomonadota</taxon>
        <taxon>Gammaproteobacteria</taxon>
        <taxon>Enterobacterales</taxon>
        <taxon>Enterobacteriaceae</taxon>
        <taxon>Escherichia</taxon>
    </lineage>
</organism>
<reference evidence="3" key="1">
    <citation type="journal article" date="2009" name="PLoS Genet.">
        <title>Organised genome dynamics in the Escherichia coli species results in highly diverse adaptive paths.</title>
        <authorList>
            <person name="Touchon M."/>
            <person name="Hoede C."/>
            <person name="Tenaillon O."/>
            <person name="Barbe V."/>
            <person name="Baeriswyl S."/>
            <person name="Bidet P."/>
            <person name="Bingen E."/>
            <person name="Bonacorsi S."/>
            <person name="Bouchier C."/>
            <person name="Bouvet O."/>
            <person name="Calteau A."/>
            <person name="Chiapello H."/>
            <person name="Clermont O."/>
            <person name="Cruveiller S."/>
            <person name="Danchin A."/>
            <person name="Diard M."/>
            <person name="Dossat C."/>
            <person name="Karoui M.E."/>
            <person name="Frapy E."/>
            <person name="Garry L."/>
            <person name="Ghigo J.M."/>
            <person name="Gilles A.M."/>
            <person name="Johnson J."/>
            <person name="Le Bouguenec C."/>
            <person name="Lescat M."/>
            <person name="Mangenot S."/>
            <person name="Martinez-Jehanne V."/>
            <person name="Matic I."/>
            <person name="Nassif X."/>
            <person name="Oztas S."/>
            <person name="Petit M.A."/>
            <person name="Pichon C."/>
            <person name="Rouy Z."/>
            <person name="Ruf C.S."/>
            <person name="Schneider D."/>
            <person name="Tourret J."/>
            <person name="Vacherie B."/>
            <person name="Vallenet D."/>
            <person name="Medigue C."/>
            <person name="Rocha E.P.C."/>
            <person name="Denamur E."/>
        </authorList>
    </citation>
    <scope>NUCLEOTIDE SEQUENCE [LARGE SCALE GENOMIC DNA]</scope>
    <source>
        <strain evidence="3">55989 / EAEC</strain>
    </source>
</reference>
<dbReference type="Proteomes" id="UP000000746">
    <property type="component" value="Chromosome"/>
</dbReference>
<keyword evidence="1" id="KW-1133">Transmembrane helix</keyword>
<keyword evidence="1" id="KW-0812">Transmembrane</keyword>
<dbReference type="EMBL" id="CU928145">
    <property type="protein sequence ID" value="CAV01845.1"/>
    <property type="molecule type" value="Genomic_DNA"/>
</dbReference>
<protein>
    <submittedName>
        <fullName evidence="2">Uncharacterized protein</fullName>
    </submittedName>
</protein>
<dbReference type="KEGG" id="eck:EC55989_4842"/>
<evidence type="ECO:0000313" key="3">
    <source>
        <dbReference type="Proteomes" id="UP000000746"/>
    </source>
</evidence>
<dbReference type="AlphaFoldDB" id="B7LCZ4"/>
<accession>B7LCZ4</accession>